<reference evidence="1 2" key="1">
    <citation type="journal article" date="2016" name="Nat. Commun.">
        <title>Thousands of microbial genomes shed light on interconnected biogeochemical processes in an aquifer system.</title>
        <authorList>
            <person name="Anantharaman K."/>
            <person name="Brown C.T."/>
            <person name="Hug L.A."/>
            <person name="Sharon I."/>
            <person name="Castelle C.J."/>
            <person name="Probst A.J."/>
            <person name="Thomas B.C."/>
            <person name="Singh A."/>
            <person name="Wilkins M.J."/>
            <person name="Karaoz U."/>
            <person name="Brodie E.L."/>
            <person name="Williams K.H."/>
            <person name="Hubbard S.S."/>
            <person name="Banfield J.F."/>
        </authorList>
    </citation>
    <scope>NUCLEOTIDE SEQUENCE [LARGE SCALE GENOMIC DNA]</scope>
</reference>
<dbReference type="Proteomes" id="UP000177011">
    <property type="component" value="Unassembled WGS sequence"/>
</dbReference>
<sequence length="161" mass="17461">MDISVQLQIKEVAMKVKALFFTTVALALFVPHVFGQEASPQPQEVRGVVGLPSSLSPLSGVYYGNVETGDGSGFRAFELILVQNQRTITGTSQYFKADKACRQITPVVGIIKDDGTAEIKAGGVVRGCDRTFRLETQPDKQLAGEVVGVRGGTWKFKLEKK</sequence>
<comment type="caution">
    <text evidence="1">The sequence shown here is derived from an EMBL/GenBank/DDBJ whole genome shotgun (WGS) entry which is preliminary data.</text>
</comment>
<name>A0A1F8E0T8_9BACT</name>
<protein>
    <submittedName>
        <fullName evidence="1">Uncharacterized protein</fullName>
    </submittedName>
</protein>
<gene>
    <name evidence="1" type="ORF">A2935_04085</name>
</gene>
<evidence type="ECO:0000313" key="2">
    <source>
        <dbReference type="Proteomes" id="UP000177011"/>
    </source>
</evidence>
<dbReference type="AlphaFoldDB" id="A0A1F8E0T8"/>
<accession>A0A1F8E0T8</accession>
<organism evidence="1 2">
    <name type="scientific">Candidatus Wolfebacteria bacterium RIFCSPLOWO2_01_FULL_47_17b</name>
    <dbReference type="NCBI Taxonomy" id="1802558"/>
    <lineage>
        <taxon>Bacteria</taxon>
        <taxon>Candidatus Wolfeibacteriota</taxon>
    </lineage>
</organism>
<dbReference type="EMBL" id="MGIS01000005">
    <property type="protein sequence ID" value="OGM93828.1"/>
    <property type="molecule type" value="Genomic_DNA"/>
</dbReference>
<evidence type="ECO:0000313" key="1">
    <source>
        <dbReference type="EMBL" id="OGM93828.1"/>
    </source>
</evidence>
<proteinExistence type="predicted"/>